<dbReference type="Proteomes" id="UP001320831">
    <property type="component" value="Unassembled WGS sequence"/>
</dbReference>
<gene>
    <name evidence="2" type="ORF">N5A92_10410</name>
</gene>
<evidence type="ECO:0000313" key="3">
    <source>
        <dbReference type="Proteomes" id="UP001320831"/>
    </source>
</evidence>
<dbReference type="InterPro" id="IPR010319">
    <property type="entry name" value="Transglutaminase-like_Cys_pept"/>
</dbReference>
<dbReference type="Pfam" id="PF06035">
    <property type="entry name" value="Peptidase_C93"/>
    <property type="match status" value="1"/>
</dbReference>
<evidence type="ECO:0000313" key="2">
    <source>
        <dbReference type="EMBL" id="MCT7375443.1"/>
    </source>
</evidence>
<organism evidence="2 3">
    <name type="scientific">Chelativorans salis</name>
    <dbReference type="NCBI Taxonomy" id="2978478"/>
    <lineage>
        <taxon>Bacteria</taxon>
        <taxon>Pseudomonadati</taxon>
        <taxon>Pseudomonadota</taxon>
        <taxon>Alphaproteobacteria</taxon>
        <taxon>Hyphomicrobiales</taxon>
        <taxon>Phyllobacteriaceae</taxon>
        <taxon>Chelativorans</taxon>
    </lineage>
</organism>
<dbReference type="RefSeq" id="WP_260902451.1">
    <property type="nucleotide sequence ID" value="NZ_JAOCZP010000003.1"/>
</dbReference>
<accession>A0ABT2LLN7</accession>
<dbReference type="Gene3D" id="3.10.620.30">
    <property type="match status" value="1"/>
</dbReference>
<proteinExistence type="predicted"/>
<dbReference type="EMBL" id="JAOCZP010000003">
    <property type="protein sequence ID" value="MCT7375443.1"/>
    <property type="molecule type" value="Genomic_DNA"/>
</dbReference>
<protein>
    <submittedName>
        <fullName evidence="2">Transglutaminase-like cysteine peptidase</fullName>
    </submittedName>
</protein>
<keyword evidence="1" id="KW-0732">Signal</keyword>
<feature type="chain" id="PRO_5046546804" evidence="1">
    <location>
        <begin position="27"/>
        <end position="204"/>
    </location>
</feature>
<keyword evidence="3" id="KW-1185">Reference proteome</keyword>
<name>A0ABT2LLN7_9HYPH</name>
<reference evidence="2 3" key="1">
    <citation type="submission" date="2022-09" db="EMBL/GenBank/DDBJ databases">
        <title>Chelativorans salina sp. nov., a novel slightly halophilic bacterium isolated from a saline lake sediment enrichment.</title>
        <authorList>
            <person name="Gao L."/>
            <person name="Fang B.-Z."/>
            <person name="Li W.-J."/>
        </authorList>
    </citation>
    <scope>NUCLEOTIDE SEQUENCE [LARGE SCALE GENOMIC DNA]</scope>
    <source>
        <strain evidence="2 3">EGI FJ00035</strain>
    </source>
</reference>
<sequence>MVTTKRVPLLAVAAVLLASLTGGAEAASDIMPTGGRATQPVGHYEFCQRQPAECGRTAFNAAPVELTRSLWARLIEINNTVNGSVVPRTDVELWGIEEHWSYPDLYGDCEDYVLEKRRLLMEAGVPAANLLITVVRQPNGDGHAVLTISTSMGDFILDNLEPRVLAWSETDYQYLKRQSARHAGQWVSIHDGRAVAVGSVSSNR</sequence>
<evidence type="ECO:0000256" key="1">
    <source>
        <dbReference type="SAM" id="SignalP"/>
    </source>
</evidence>
<dbReference type="PANTHER" id="PTHR39327">
    <property type="match status" value="1"/>
</dbReference>
<dbReference type="PANTHER" id="PTHR39327:SF1">
    <property type="entry name" value="BLR5470 PROTEIN"/>
    <property type="match status" value="1"/>
</dbReference>
<feature type="signal peptide" evidence="1">
    <location>
        <begin position="1"/>
        <end position="26"/>
    </location>
</feature>
<comment type="caution">
    <text evidence="2">The sequence shown here is derived from an EMBL/GenBank/DDBJ whole genome shotgun (WGS) entry which is preliminary data.</text>
</comment>